<dbReference type="EMBL" id="JAYWIO010000008">
    <property type="protein sequence ID" value="KAK7246711.1"/>
    <property type="molecule type" value="Genomic_DNA"/>
</dbReference>
<evidence type="ECO:0000313" key="1">
    <source>
        <dbReference type="EMBL" id="KAK7246711.1"/>
    </source>
</evidence>
<sequence length="159" mass="17589">MSSCTLYKFYNNNNFIDLKKPLAFPIRRRMSLGKWHFQEFEIVKEGEIETVPSHYFNQSDTMIAEARHLLQTLPELPLVPSLPLPTVPVSVPVPGVPIPEVPVPDVSTVVSEVESLLPNTQLPSVPLPEVPKVAELPPVVQKPELPAIPGVPIPELPIP</sequence>
<proteinExistence type="predicted"/>
<gene>
    <name evidence="1" type="ORF">RIF29_41581</name>
</gene>
<evidence type="ECO:0000313" key="2">
    <source>
        <dbReference type="Proteomes" id="UP001372338"/>
    </source>
</evidence>
<protein>
    <submittedName>
        <fullName evidence="1">Uncharacterized protein</fullName>
    </submittedName>
</protein>
<dbReference type="AlphaFoldDB" id="A0AAN9E5Z5"/>
<dbReference type="Proteomes" id="UP001372338">
    <property type="component" value="Unassembled WGS sequence"/>
</dbReference>
<keyword evidence="2" id="KW-1185">Reference proteome</keyword>
<name>A0AAN9E5Z5_CROPI</name>
<reference evidence="1 2" key="1">
    <citation type="submission" date="2024-01" db="EMBL/GenBank/DDBJ databases">
        <title>The genomes of 5 underutilized Papilionoideae crops provide insights into root nodulation and disease resistanc.</title>
        <authorList>
            <person name="Yuan L."/>
        </authorList>
    </citation>
    <scope>NUCLEOTIDE SEQUENCE [LARGE SCALE GENOMIC DNA]</scope>
    <source>
        <strain evidence="1">ZHUSHIDOU_FW_LH</strain>
        <tissue evidence="1">Leaf</tissue>
    </source>
</reference>
<organism evidence="1 2">
    <name type="scientific">Crotalaria pallida</name>
    <name type="common">Smooth rattlebox</name>
    <name type="synonym">Crotalaria striata</name>
    <dbReference type="NCBI Taxonomy" id="3830"/>
    <lineage>
        <taxon>Eukaryota</taxon>
        <taxon>Viridiplantae</taxon>
        <taxon>Streptophyta</taxon>
        <taxon>Embryophyta</taxon>
        <taxon>Tracheophyta</taxon>
        <taxon>Spermatophyta</taxon>
        <taxon>Magnoliopsida</taxon>
        <taxon>eudicotyledons</taxon>
        <taxon>Gunneridae</taxon>
        <taxon>Pentapetalae</taxon>
        <taxon>rosids</taxon>
        <taxon>fabids</taxon>
        <taxon>Fabales</taxon>
        <taxon>Fabaceae</taxon>
        <taxon>Papilionoideae</taxon>
        <taxon>50 kb inversion clade</taxon>
        <taxon>genistoids sensu lato</taxon>
        <taxon>core genistoids</taxon>
        <taxon>Crotalarieae</taxon>
        <taxon>Crotalaria</taxon>
    </lineage>
</organism>
<comment type="caution">
    <text evidence="1">The sequence shown here is derived from an EMBL/GenBank/DDBJ whole genome shotgun (WGS) entry which is preliminary data.</text>
</comment>
<accession>A0AAN9E5Z5</accession>